<feature type="non-terminal residue" evidence="10">
    <location>
        <position position="648"/>
    </location>
</feature>
<name>A0A9P8GT24_AURME</name>
<keyword evidence="3 6" id="KW-0256">Endoplasmic reticulum</keyword>
<dbReference type="Proteomes" id="UP000767238">
    <property type="component" value="Unassembled WGS sequence"/>
</dbReference>
<feature type="transmembrane region" description="Helical" evidence="6">
    <location>
        <begin position="342"/>
        <end position="360"/>
    </location>
</feature>
<gene>
    <name evidence="10" type="ORF">KCV03_g361</name>
</gene>
<dbReference type="EMBL" id="JAHFYH010000001">
    <property type="protein sequence ID" value="KAH0237885.1"/>
    <property type="molecule type" value="Genomic_DNA"/>
</dbReference>
<evidence type="ECO:0000313" key="10">
    <source>
        <dbReference type="EMBL" id="KAH0237885.1"/>
    </source>
</evidence>
<evidence type="ECO:0000313" key="11">
    <source>
        <dbReference type="Proteomes" id="UP000767238"/>
    </source>
</evidence>
<feature type="domain" description="Reticulon" evidence="9">
    <location>
        <begin position="214"/>
        <end position="411"/>
    </location>
</feature>
<evidence type="ECO:0000256" key="3">
    <source>
        <dbReference type="ARBA" id="ARBA00022824"/>
    </source>
</evidence>
<evidence type="ECO:0000256" key="2">
    <source>
        <dbReference type="ARBA" id="ARBA00022692"/>
    </source>
</evidence>
<evidence type="ECO:0000256" key="7">
    <source>
        <dbReference type="SAM" id="MobiDB-lite"/>
    </source>
</evidence>
<feature type="transmembrane region" description="Helical" evidence="6">
    <location>
        <begin position="604"/>
        <end position="627"/>
    </location>
</feature>
<dbReference type="GO" id="GO:0005789">
    <property type="term" value="C:endoplasmic reticulum membrane"/>
    <property type="evidence" value="ECO:0007669"/>
    <property type="project" value="UniProtKB-SubCell"/>
</dbReference>
<reference evidence="10" key="2">
    <citation type="submission" date="2021-08" db="EMBL/GenBank/DDBJ databases">
        <authorList>
            <person name="Gostincar C."/>
            <person name="Sun X."/>
            <person name="Song Z."/>
            <person name="Gunde-Cimerman N."/>
        </authorList>
    </citation>
    <scope>NUCLEOTIDE SEQUENCE</scope>
    <source>
        <strain evidence="10">EXF-8016</strain>
    </source>
</reference>
<feature type="signal peptide" evidence="8">
    <location>
        <begin position="1"/>
        <end position="20"/>
    </location>
</feature>
<evidence type="ECO:0000256" key="8">
    <source>
        <dbReference type="SAM" id="SignalP"/>
    </source>
</evidence>
<feature type="chain" id="PRO_5040342444" description="Reticulon-like protein" evidence="8">
    <location>
        <begin position="21"/>
        <end position="648"/>
    </location>
</feature>
<dbReference type="InterPro" id="IPR003388">
    <property type="entry name" value="Reticulon"/>
</dbReference>
<dbReference type="Pfam" id="PF02453">
    <property type="entry name" value="Reticulon"/>
    <property type="match status" value="1"/>
</dbReference>
<evidence type="ECO:0000256" key="1">
    <source>
        <dbReference type="ARBA" id="ARBA00004477"/>
    </source>
</evidence>
<comment type="caution">
    <text evidence="10">The sequence shown here is derived from an EMBL/GenBank/DDBJ whole genome shotgun (WGS) entry which is preliminary data.</text>
</comment>
<dbReference type="AlphaFoldDB" id="A0A9P8GT24"/>
<evidence type="ECO:0000256" key="5">
    <source>
        <dbReference type="ARBA" id="ARBA00023136"/>
    </source>
</evidence>
<sequence>MHSCLFIVYTLLFTVVGVRTKLQTLAHGEEALNKIALFKSRHWLISRWQERGQRTKAHGALIADDVSGPKFQQVWEAARWLLFCRVLSVNTSLFSFLTLLPFPIQLIAAAMSNTNYPNLNPQLQNAKASAINAKDAVVNSKVRRSITPTRALQLTIFPDANAAYQNLANGPAAEKARIESQKTSQEYSNLMDSKKVPDQPAATGQPLTHYHSFFYNLLSWENPRVTTISFASILTFIFFTRYVPILKYLFKALYIVLGITAAAEVVGKLVMDRGFASRMRPRKYYTISRETLEASLDDVEQLINFFVIEFQRIMFGENVFVTVGAFFITFISYFLVKIMPTWGLALLFTTLIYTVPLIYINNREVIDAQIEQASTIINEQTQQVRTIAAEQTQHATEIAKSTATDLQNRASELIGQAKQRAGQADAPNPANLNPAKDEPEREIKKEDVQNAANDLTNKAAATAQDATNKASATAQDAANKTSATAQSAYDSAASTAQTAADKTSATAQDAANKTSATAQSAAEKTSHASGNSYDSFGSQSTASESIDRSAEPLTELNAPSVPTTEPSLAAHSQPILPDENAYHENSAPEKHMTRKSRKQIASNYFLFLTLCLRICLLAIACSGVLIICLSAEELCSRSTRPCSGSTQV</sequence>
<reference evidence="10" key="1">
    <citation type="journal article" date="2021" name="J Fungi (Basel)">
        <title>Virulence traits and population genomics of the black yeast Aureobasidium melanogenum.</title>
        <authorList>
            <person name="Cernosa A."/>
            <person name="Sun X."/>
            <person name="Gostincar C."/>
            <person name="Fang C."/>
            <person name="Gunde-Cimerman N."/>
            <person name="Song Z."/>
        </authorList>
    </citation>
    <scope>NUCLEOTIDE SEQUENCE</scope>
    <source>
        <strain evidence="10">EXF-8016</strain>
    </source>
</reference>
<organism evidence="10 11">
    <name type="scientific">Aureobasidium melanogenum</name>
    <name type="common">Aureobasidium pullulans var. melanogenum</name>
    <dbReference type="NCBI Taxonomy" id="46634"/>
    <lineage>
        <taxon>Eukaryota</taxon>
        <taxon>Fungi</taxon>
        <taxon>Dikarya</taxon>
        <taxon>Ascomycota</taxon>
        <taxon>Pezizomycotina</taxon>
        <taxon>Dothideomycetes</taxon>
        <taxon>Dothideomycetidae</taxon>
        <taxon>Dothideales</taxon>
        <taxon>Saccotheciaceae</taxon>
        <taxon>Aureobasidium</taxon>
    </lineage>
</organism>
<keyword evidence="5 6" id="KW-0472">Membrane</keyword>
<protein>
    <recommendedName>
        <fullName evidence="6">Reticulon-like protein</fullName>
    </recommendedName>
</protein>
<proteinExistence type="predicted"/>
<feature type="compositionally biased region" description="Polar residues" evidence="7">
    <location>
        <begin position="512"/>
        <end position="544"/>
    </location>
</feature>
<feature type="transmembrane region" description="Helical" evidence="6">
    <location>
        <begin position="249"/>
        <end position="270"/>
    </location>
</feature>
<evidence type="ECO:0000259" key="9">
    <source>
        <dbReference type="PROSITE" id="PS50845"/>
    </source>
</evidence>
<comment type="subcellular location">
    <subcellularLocation>
        <location evidence="1 6">Endoplasmic reticulum membrane</location>
        <topology evidence="1 6">Multi-pass membrane protein</topology>
    </subcellularLocation>
</comment>
<feature type="transmembrane region" description="Helical" evidence="6">
    <location>
        <begin position="319"/>
        <end position="336"/>
    </location>
</feature>
<keyword evidence="2 6" id="KW-0812">Transmembrane</keyword>
<keyword evidence="4 6" id="KW-1133">Transmembrane helix</keyword>
<accession>A0A9P8GT24</accession>
<dbReference type="PROSITE" id="PS50845">
    <property type="entry name" value="RETICULON"/>
    <property type="match status" value="1"/>
</dbReference>
<feature type="region of interest" description="Disordered" evidence="7">
    <location>
        <begin position="416"/>
        <end position="442"/>
    </location>
</feature>
<evidence type="ECO:0000256" key="6">
    <source>
        <dbReference type="RuleBase" id="RU363132"/>
    </source>
</evidence>
<evidence type="ECO:0000256" key="4">
    <source>
        <dbReference type="ARBA" id="ARBA00022989"/>
    </source>
</evidence>
<feature type="region of interest" description="Disordered" evidence="7">
    <location>
        <begin position="510"/>
        <end position="571"/>
    </location>
</feature>
<keyword evidence="8" id="KW-0732">Signal</keyword>